<evidence type="ECO:0000256" key="9">
    <source>
        <dbReference type="HAMAP-Rule" id="MF_01973"/>
    </source>
</evidence>
<dbReference type="HAMAP" id="MF_01973">
    <property type="entry name" value="lon_bact"/>
    <property type="match status" value="1"/>
</dbReference>
<accession>J5URZ1</accession>
<dbReference type="Gene3D" id="2.30.130.40">
    <property type="entry name" value="LON domain-like"/>
    <property type="match status" value="1"/>
</dbReference>
<dbReference type="InterPro" id="IPR027543">
    <property type="entry name" value="Lon_bac"/>
</dbReference>
<dbReference type="GO" id="GO:0043565">
    <property type="term" value="F:sequence-specific DNA binding"/>
    <property type="evidence" value="ECO:0007669"/>
    <property type="project" value="UniProtKB-UniRule"/>
</dbReference>
<comment type="caution">
    <text evidence="17">The sequence shown here is derived from an EMBL/GenBank/DDBJ whole genome shotgun (WGS) entry which is preliminary data.</text>
</comment>
<dbReference type="InterPro" id="IPR027417">
    <property type="entry name" value="P-loop_NTPase"/>
</dbReference>
<dbReference type="Gene3D" id="3.40.50.300">
    <property type="entry name" value="P-loop containing nucleotide triphosphate hydrolases"/>
    <property type="match status" value="1"/>
</dbReference>
<feature type="active site" evidence="9 11">
    <location>
        <position position="727"/>
    </location>
</feature>
<dbReference type="PANTHER" id="PTHR10046">
    <property type="entry name" value="ATP DEPENDENT LON PROTEASE FAMILY MEMBER"/>
    <property type="match status" value="1"/>
</dbReference>
<dbReference type="SMART" id="SM00464">
    <property type="entry name" value="LON"/>
    <property type="match status" value="1"/>
</dbReference>
<dbReference type="InterPro" id="IPR054594">
    <property type="entry name" value="Lon_lid"/>
</dbReference>
<dbReference type="PROSITE" id="PS51786">
    <property type="entry name" value="LON_PROTEOLYTIC"/>
    <property type="match status" value="1"/>
</dbReference>
<dbReference type="FunFam" id="3.40.50.300:FF:000382">
    <property type="entry name" value="Lon protease homolog 2, peroxisomal"/>
    <property type="match status" value="1"/>
</dbReference>
<evidence type="ECO:0000256" key="5">
    <source>
        <dbReference type="ARBA" id="ARBA00022801"/>
    </source>
</evidence>
<dbReference type="GO" id="GO:0005524">
    <property type="term" value="F:ATP binding"/>
    <property type="evidence" value="ECO:0007669"/>
    <property type="project" value="UniProtKB-UniRule"/>
</dbReference>
<dbReference type="PROSITE" id="PS01046">
    <property type="entry name" value="LON_SER"/>
    <property type="match status" value="1"/>
</dbReference>
<dbReference type="GO" id="GO:0004252">
    <property type="term" value="F:serine-type endopeptidase activity"/>
    <property type="evidence" value="ECO:0007669"/>
    <property type="project" value="UniProtKB-UniRule"/>
</dbReference>
<dbReference type="Gene3D" id="3.30.230.10">
    <property type="match status" value="1"/>
</dbReference>
<dbReference type="Pfam" id="PF05362">
    <property type="entry name" value="Lon_C"/>
    <property type="match status" value="1"/>
</dbReference>
<dbReference type="SMART" id="SM00382">
    <property type="entry name" value="AAA"/>
    <property type="match status" value="1"/>
</dbReference>
<dbReference type="InterPro" id="IPR020568">
    <property type="entry name" value="Ribosomal_Su5_D2-typ_SF"/>
</dbReference>
<comment type="catalytic activity">
    <reaction evidence="9 10 13">
        <text>Hydrolysis of proteins in presence of ATP.</text>
        <dbReference type="EC" id="3.4.21.53"/>
    </reaction>
</comment>
<comment type="similarity">
    <text evidence="9 10 13 14">Belongs to the peptidase S16 family.</text>
</comment>
<feature type="domain" description="Lon N-terminal" evidence="16">
    <location>
        <begin position="12"/>
        <end position="207"/>
    </location>
</feature>
<name>J5URZ1_9FIRM</name>
<evidence type="ECO:0000256" key="10">
    <source>
        <dbReference type="PIRNR" id="PIRNR001174"/>
    </source>
</evidence>
<dbReference type="PATRIC" id="fig|796941.3.peg.294"/>
<dbReference type="InterPro" id="IPR008268">
    <property type="entry name" value="Peptidase_S16_AS"/>
</dbReference>
<dbReference type="Pfam" id="PF02190">
    <property type="entry name" value="LON_substr_bdg"/>
    <property type="match status" value="1"/>
</dbReference>
<dbReference type="CDD" id="cd19500">
    <property type="entry name" value="RecA-like_Lon"/>
    <property type="match status" value="1"/>
</dbReference>
<dbReference type="SUPFAM" id="SSF52540">
    <property type="entry name" value="P-loop containing nucleoside triphosphate hydrolases"/>
    <property type="match status" value="1"/>
</dbReference>
<keyword evidence="8 9" id="KW-0346">Stress response</keyword>
<comment type="subunit">
    <text evidence="9 10">Homohexamer. Organized in a ring with a central cavity.</text>
</comment>
<evidence type="ECO:0000256" key="3">
    <source>
        <dbReference type="ARBA" id="ARBA00022670"/>
    </source>
</evidence>
<dbReference type="InterPro" id="IPR004815">
    <property type="entry name" value="Lon_bac/euk-typ"/>
</dbReference>
<evidence type="ECO:0000256" key="13">
    <source>
        <dbReference type="PROSITE-ProRule" id="PRU01122"/>
    </source>
</evidence>
<keyword evidence="6 9" id="KW-0720">Serine protease</keyword>
<feature type="domain" description="Lon proteolytic" evidence="15">
    <location>
        <begin position="597"/>
        <end position="778"/>
    </location>
</feature>
<dbReference type="GO" id="GO:0004176">
    <property type="term" value="F:ATP-dependent peptidase activity"/>
    <property type="evidence" value="ECO:0007669"/>
    <property type="project" value="UniProtKB-UniRule"/>
</dbReference>
<feature type="active site" evidence="9 11">
    <location>
        <position position="684"/>
    </location>
</feature>
<dbReference type="PROSITE" id="PS51787">
    <property type="entry name" value="LON_N"/>
    <property type="match status" value="1"/>
</dbReference>
<dbReference type="EC" id="3.4.21.53" evidence="9 10"/>
<dbReference type="InterPro" id="IPR014721">
    <property type="entry name" value="Ribsml_uS5_D2-typ_fold_subgr"/>
</dbReference>
<dbReference type="Proteomes" id="UP000005244">
    <property type="component" value="Unassembled WGS sequence"/>
</dbReference>
<dbReference type="InterPro" id="IPR008269">
    <property type="entry name" value="Lon_proteolytic"/>
</dbReference>
<gene>
    <name evidence="9 17" type="primary">lon</name>
    <name evidence="17" type="ORF">HMPREF1143_1340</name>
</gene>
<evidence type="ECO:0000256" key="4">
    <source>
        <dbReference type="ARBA" id="ARBA00022741"/>
    </source>
</evidence>
<evidence type="ECO:0000256" key="1">
    <source>
        <dbReference type="ARBA" id="ARBA00004496"/>
    </source>
</evidence>
<dbReference type="AlphaFoldDB" id="J5URZ1"/>
<evidence type="ECO:0000256" key="14">
    <source>
        <dbReference type="RuleBase" id="RU000591"/>
    </source>
</evidence>
<sequence>MPRTKKTNLQKMPIVPIRGMTIFPYMSVHFDIGREKSVLSIEDALDDNKLIFATTQHDMEKDDPENVADINTIGTVCIIKQVIRMPNNVLRVLLEGSYRGRLKKFYDDAPFFEAEIEILKDDEKDATLEQKAMMRGIADLFEEYVSIGSRTAPEIISILNDIPLPGKFCDIVCAHMLLTTEQRQELLEQIDIDKRLEKLHYILASENKIVKLEQKIHQRVRREMTKSEKTYYLREQIKAINKELGEYSDNNLTDTQEFRKKLEYLEIPEKIREKISKEISKLEREHRGSADAEVSRNYLETFFDLPWNNSSKEKIDLKNCAKILDKDHFGLEKVKDRIIEYLAVRKLSSNLKSPILCFVGPPGVGKTSIAKSIANSINREFARISLGGVRDEAEIRGHRRTYIGAIPGRIVNALINVKTNNPVILFDEIDKMGADFKGNVESAMLEVLDPEQNKNFIDHYLEYEFDLSKIFFITTANTLDSIPRPLIDRMEIIQLSGYTEMEKLQIAKKYLIPKQLKEHNFTPKFIKISDEVLKKIISTFTRESGVRALEQKIARICRKVARKKVENPNLKSVTITMDELETYLGKPVFKYELANKKPQVGIVRGLAWTQVGGDTLSIEINVMNGTGKIDLTGKLGDVMKESAKTALSYVRSISDEYPIEKDFYKTKDIHIHIPEGAIPKDGPSAGITMATAILSALTNIRVREDIAMTGEVTLRGRVLPVGGIKEKLLAAHRAGIYNILLPKENESDLQDLPKEIRDEMTFTLAEDMKQVLDIALVKQDIKKISANSKKSSKAKNNLEK</sequence>
<comment type="subcellular location">
    <subcellularLocation>
        <location evidence="1 9 10">Cytoplasm</location>
    </subcellularLocation>
</comment>
<dbReference type="InterPro" id="IPR015947">
    <property type="entry name" value="PUA-like_sf"/>
</dbReference>
<dbReference type="Pfam" id="PF22667">
    <property type="entry name" value="Lon_lid"/>
    <property type="match status" value="1"/>
</dbReference>
<dbReference type="InterPro" id="IPR003111">
    <property type="entry name" value="Lon_prtase_N"/>
</dbReference>
<dbReference type="MEROPS" id="S16.001"/>
<dbReference type="Pfam" id="PF00004">
    <property type="entry name" value="AAA"/>
    <property type="match status" value="1"/>
</dbReference>
<dbReference type="Gene3D" id="1.20.58.1480">
    <property type="match status" value="1"/>
</dbReference>
<evidence type="ECO:0000256" key="6">
    <source>
        <dbReference type="ARBA" id="ARBA00022825"/>
    </source>
</evidence>
<dbReference type="PIRSF" id="PIRSF001174">
    <property type="entry name" value="Lon_proteas"/>
    <property type="match status" value="1"/>
</dbReference>
<feature type="binding site" evidence="9 12">
    <location>
        <begin position="360"/>
        <end position="367"/>
    </location>
    <ligand>
        <name>ATP</name>
        <dbReference type="ChEBI" id="CHEBI:30616"/>
    </ligand>
</feature>
<comment type="function">
    <text evidence="9">ATP-dependent serine protease that mediates the selective degradation of mutant and abnormal proteins as well as certain short-lived regulatory proteins. Required for cellular homeostasis and for survival from DNA damage and developmental changes induced by stress. Degrades polypeptides processively to yield small peptide fragments that are 5 to 10 amino acids long. Binds to DNA in a double-stranded, site-specific manner.</text>
</comment>
<dbReference type="GO" id="GO:0006515">
    <property type="term" value="P:protein quality control for misfolded or incompletely synthesized proteins"/>
    <property type="evidence" value="ECO:0007669"/>
    <property type="project" value="UniProtKB-UniRule"/>
</dbReference>
<evidence type="ECO:0000256" key="2">
    <source>
        <dbReference type="ARBA" id="ARBA00022490"/>
    </source>
</evidence>
<evidence type="ECO:0000259" key="15">
    <source>
        <dbReference type="PROSITE" id="PS51786"/>
    </source>
</evidence>
<evidence type="ECO:0000256" key="8">
    <source>
        <dbReference type="ARBA" id="ARBA00023016"/>
    </source>
</evidence>
<dbReference type="InterPro" id="IPR003959">
    <property type="entry name" value="ATPase_AAA_core"/>
</dbReference>
<dbReference type="NCBIfam" id="TIGR00763">
    <property type="entry name" value="lon"/>
    <property type="match status" value="1"/>
</dbReference>
<evidence type="ECO:0000256" key="11">
    <source>
        <dbReference type="PIRSR" id="PIRSR001174-1"/>
    </source>
</evidence>
<evidence type="ECO:0000259" key="16">
    <source>
        <dbReference type="PROSITE" id="PS51787"/>
    </source>
</evidence>
<dbReference type="SUPFAM" id="SSF54211">
    <property type="entry name" value="Ribosomal protein S5 domain 2-like"/>
    <property type="match status" value="1"/>
</dbReference>
<evidence type="ECO:0000313" key="18">
    <source>
        <dbReference type="Proteomes" id="UP000005244"/>
    </source>
</evidence>
<keyword evidence="3 9" id="KW-0645">Protease</keyword>
<keyword evidence="4 9" id="KW-0547">Nucleotide-binding</keyword>
<dbReference type="Gene3D" id="1.20.5.5270">
    <property type="match status" value="1"/>
</dbReference>
<dbReference type="SUPFAM" id="SSF88697">
    <property type="entry name" value="PUA domain-like"/>
    <property type="match status" value="1"/>
</dbReference>
<dbReference type="InterPro" id="IPR046336">
    <property type="entry name" value="Lon_prtase_N_sf"/>
</dbReference>
<dbReference type="RefSeq" id="WP_009530309.1">
    <property type="nucleotide sequence ID" value="NZ_ALNK01000005.1"/>
</dbReference>
<comment type="induction">
    <text evidence="9">By heat shock.</text>
</comment>
<dbReference type="PRINTS" id="PR00830">
    <property type="entry name" value="ENDOLAPTASE"/>
</dbReference>
<keyword evidence="5 9" id="KW-0378">Hydrolase</keyword>
<evidence type="ECO:0000313" key="17">
    <source>
        <dbReference type="EMBL" id="EJU24639.1"/>
    </source>
</evidence>
<dbReference type="GO" id="GO:0016887">
    <property type="term" value="F:ATP hydrolysis activity"/>
    <property type="evidence" value="ECO:0007669"/>
    <property type="project" value="UniProtKB-UniRule"/>
</dbReference>
<dbReference type="InterPro" id="IPR027065">
    <property type="entry name" value="Lon_Prtase"/>
</dbReference>
<dbReference type="GO" id="GO:0034605">
    <property type="term" value="P:cellular response to heat"/>
    <property type="evidence" value="ECO:0007669"/>
    <property type="project" value="UniProtKB-UniRule"/>
</dbReference>
<dbReference type="GO" id="GO:0005737">
    <property type="term" value="C:cytoplasm"/>
    <property type="evidence" value="ECO:0007669"/>
    <property type="project" value="UniProtKB-SubCell"/>
</dbReference>
<protein>
    <recommendedName>
        <fullName evidence="9 10">Lon protease</fullName>
        <ecNumber evidence="9 10">3.4.21.53</ecNumber>
    </recommendedName>
    <alternativeName>
        <fullName evidence="9">ATP-dependent protease La</fullName>
    </alternativeName>
</protein>
<dbReference type="Gene3D" id="1.10.8.60">
    <property type="match status" value="1"/>
</dbReference>
<proteinExistence type="evidence at transcript level"/>
<keyword evidence="2 9" id="KW-0963">Cytoplasm</keyword>
<evidence type="ECO:0000256" key="7">
    <source>
        <dbReference type="ARBA" id="ARBA00022840"/>
    </source>
</evidence>
<reference evidence="17 18" key="1">
    <citation type="submission" date="2012-07" db="EMBL/GenBank/DDBJ databases">
        <authorList>
            <person name="Durkin A.S."/>
            <person name="McCorrison J."/>
            <person name="Torralba M."/>
            <person name="Gillis M."/>
            <person name="Methe B."/>
            <person name="Sutton G."/>
            <person name="Nelson K.E."/>
        </authorList>
    </citation>
    <scope>NUCLEOTIDE SEQUENCE [LARGE SCALE GENOMIC DNA]</scope>
    <source>
        <strain evidence="17 18">OBRC8</strain>
    </source>
</reference>
<keyword evidence="18" id="KW-1185">Reference proteome</keyword>
<organism evidence="17 18">
    <name type="scientific">Peptoanaerobacter stomatis</name>
    <dbReference type="NCBI Taxonomy" id="796937"/>
    <lineage>
        <taxon>Bacteria</taxon>
        <taxon>Bacillati</taxon>
        <taxon>Bacillota</taxon>
        <taxon>Clostridia</taxon>
        <taxon>Peptostreptococcales</taxon>
        <taxon>Filifactoraceae</taxon>
        <taxon>Peptoanaerobacter</taxon>
    </lineage>
</organism>
<dbReference type="InterPro" id="IPR003593">
    <property type="entry name" value="AAA+_ATPase"/>
</dbReference>
<keyword evidence="7 9" id="KW-0067">ATP-binding</keyword>
<evidence type="ECO:0000256" key="12">
    <source>
        <dbReference type="PIRSR" id="PIRSR001174-2"/>
    </source>
</evidence>
<dbReference type="EMBL" id="ALNK01000005">
    <property type="protein sequence ID" value="EJU24639.1"/>
    <property type="molecule type" value="Genomic_DNA"/>
</dbReference>